<sequence length="141" mass="15775">MNSISFDIPSAQHMLALRFAHATGTCECRAGKKTKKKPDVVKNIYNDSMTTKPRWISTVLAVYIVAHLLNVGNQTWVKGDLKTGFFTRRRVPGSSRLHPGSAHSRPAKSHDHQWDLDHCIYLVNISTAELDNCISLFSKIG</sequence>
<accession>L7IS32</accession>
<gene>
    <name evidence="1" type="ORF">OOW_P131scaffold01535g5</name>
</gene>
<proteinExistence type="predicted"/>
<organism>
    <name type="scientific">Pyricularia oryzae (strain P131)</name>
    <name type="common">Rice blast fungus</name>
    <name type="synonym">Magnaporthe oryzae</name>
    <dbReference type="NCBI Taxonomy" id="1143193"/>
    <lineage>
        <taxon>Eukaryota</taxon>
        <taxon>Fungi</taxon>
        <taxon>Dikarya</taxon>
        <taxon>Ascomycota</taxon>
        <taxon>Pezizomycotina</taxon>
        <taxon>Sordariomycetes</taxon>
        <taxon>Sordariomycetidae</taxon>
        <taxon>Magnaporthales</taxon>
        <taxon>Pyriculariaceae</taxon>
        <taxon>Pyricularia</taxon>
    </lineage>
</organism>
<name>L7IS32_PYRO1</name>
<dbReference type="EMBL" id="JH795126">
    <property type="protein sequence ID" value="ELQ58757.1"/>
    <property type="molecule type" value="Genomic_DNA"/>
</dbReference>
<protein>
    <submittedName>
        <fullName evidence="1">Uncharacterized protein</fullName>
    </submittedName>
</protein>
<reference evidence="1" key="1">
    <citation type="journal article" date="2012" name="PLoS Genet.">
        <title>Comparative analysis of the genomes of two field isolates of the rice blast fungus Magnaporthe oryzae.</title>
        <authorList>
            <person name="Xue M."/>
            <person name="Yang J."/>
            <person name="Li Z."/>
            <person name="Hu S."/>
            <person name="Yao N."/>
            <person name="Dean R.A."/>
            <person name="Zhao W."/>
            <person name="Shen M."/>
            <person name="Zhang H."/>
            <person name="Li C."/>
            <person name="Liu L."/>
            <person name="Cao L."/>
            <person name="Xu X."/>
            <person name="Xing Y."/>
            <person name="Hsiang T."/>
            <person name="Zhang Z."/>
            <person name="Xu J.R."/>
            <person name="Peng Y.L."/>
        </authorList>
    </citation>
    <scope>NUCLEOTIDE SEQUENCE [LARGE SCALE GENOMIC DNA]</scope>
    <source>
        <strain evidence="1">P131</strain>
    </source>
</reference>
<evidence type="ECO:0000313" key="1">
    <source>
        <dbReference type="EMBL" id="ELQ58757.1"/>
    </source>
</evidence>
<dbReference type="AlphaFoldDB" id="L7IS32"/>